<sequence>MKSEKHLLLWERMGDYHRARWKATIRRVGSDACLAADLGTADGLYEWQGTEDDPNHFVLVRKPVGELGDLEAFMAFRRLVREQGVSHVAIPGYGRLAYMLMLVWSRLTGRRVTMFAESWYPGRKGMDWAKGLFLRGVTHRCFVSGVLARDHFVKRLGFPESAVFAGYSVVDNDHFAAGHASRKSNSPDFVRDEKGRRILLCVARFAEEKSLELLVAAFKQSKLSESWKLVLVGGGPLKDKLAEASVGAPIELRDWLDYDSLPDLYASASCFVLPSNFEPWGLVVNEAMAAGLPILLSDAVGGAPDLLRVGENGWSFPSGDESALRTKLDQLAESPPERLAEMGACSRQIIAGFSVDSWAEKLMS</sequence>
<accession>A0ABW2L6T3</accession>
<reference evidence="3" key="1">
    <citation type="journal article" date="2019" name="Int. J. Syst. Evol. Microbiol.">
        <title>The Global Catalogue of Microorganisms (GCM) 10K type strain sequencing project: providing services to taxonomists for standard genome sequencing and annotation.</title>
        <authorList>
            <consortium name="The Broad Institute Genomics Platform"/>
            <consortium name="The Broad Institute Genome Sequencing Center for Infectious Disease"/>
            <person name="Wu L."/>
            <person name="Ma J."/>
        </authorList>
    </citation>
    <scope>NUCLEOTIDE SEQUENCE [LARGE SCALE GENOMIC DNA]</scope>
    <source>
        <strain evidence="3">CGMCC 4.1467</strain>
    </source>
</reference>
<dbReference type="PANTHER" id="PTHR45947:SF3">
    <property type="entry name" value="SULFOQUINOVOSYL TRANSFERASE SQD2"/>
    <property type="match status" value="1"/>
</dbReference>
<dbReference type="RefSeq" id="WP_379713079.1">
    <property type="nucleotide sequence ID" value="NZ_JBHTBS010000006.1"/>
</dbReference>
<dbReference type="GO" id="GO:0016757">
    <property type="term" value="F:glycosyltransferase activity"/>
    <property type="evidence" value="ECO:0007669"/>
    <property type="project" value="UniProtKB-KW"/>
</dbReference>
<evidence type="ECO:0000313" key="3">
    <source>
        <dbReference type="Proteomes" id="UP001596472"/>
    </source>
</evidence>
<dbReference type="EC" id="2.4.-.-" evidence="2"/>
<dbReference type="SUPFAM" id="SSF53756">
    <property type="entry name" value="UDP-Glycosyltransferase/glycogen phosphorylase"/>
    <property type="match status" value="1"/>
</dbReference>
<keyword evidence="2" id="KW-0808">Transferase</keyword>
<name>A0ABW2L6T3_9BACT</name>
<comment type="caution">
    <text evidence="2">The sequence shown here is derived from an EMBL/GenBank/DDBJ whole genome shotgun (WGS) entry which is preliminary data.</text>
</comment>
<dbReference type="CDD" id="cd03801">
    <property type="entry name" value="GT4_PimA-like"/>
    <property type="match status" value="1"/>
</dbReference>
<dbReference type="Proteomes" id="UP001596472">
    <property type="component" value="Unassembled WGS sequence"/>
</dbReference>
<protein>
    <submittedName>
        <fullName evidence="2">Glycosyltransferase family 4 protein</fullName>
        <ecNumber evidence="2">2.4.-.-</ecNumber>
    </submittedName>
</protein>
<evidence type="ECO:0000313" key="2">
    <source>
        <dbReference type="EMBL" id="MFC7338118.1"/>
    </source>
</evidence>
<dbReference type="Pfam" id="PF00534">
    <property type="entry name" value="Glycos_transf_1"/>
    <property type="match status" value="1"/>
</dbReference>
<dbReference type="InterPro" id="IPR050194">
    <property type="entry name" value="Glycosyltransferase_grp1"/>
</dbReference>
<keyword evidence="3" id="KW-1185">Reference proteome</keyword>
<organism evidence="2 3">
    <name type="scientific">Haloferula chungangensis</name>
    <dbReference type="NCBI Taxonomy" id="1048331"/>
    <lineage>
        <taxon>Bacteria</taxon>
        <taxon>Pseudomonadati</taxon>
        <taxon>Verrucomicrobiota</taxon>
        <taxon>Verrucomicrobiia</taxon>
        <taxon>Verrucomicrobiales</taxon>
        <taxon>Verrucomicrobiaceae</taxon>
        <taxon>Haloferula</taxon>
    </lineage>
</organism>
<dbReference type="PANTHER" id="PTHR45947">
    <property type="entry name" value="SULFOQUINOVOSYL TRANSFERASE SQD2"/>
    <property type="match status" value="1"/>
</dbReference>
<keyword evidence="2" id="KW-0328">Glycosyltransferase</keyword>
<feature type="domain" description="Glycosyl transferase family 1" evidence="1">
    <location>
        <begin position="193"/>
        <end position="341"/>
    </location>
</feature>
<dbReference type="InterPro" id="IPR001296">
    <property type="entry name" value="Glyco_trans_1"/>
</dbReference>
<gene>
    <name evidence="2" type="ORF">ACFQY0_13070</name>
</gene>
<proteinExistence type="predicted"/>
<dbReference type="Gene3D" id="3.40.50.2000">
    <property type="entry name" value="Glycogen Phosphorylase B"/>
    <property type="match status" value="2"/>
</dbReference>
<dbReference type="EMBL" id="JBHTBS010000006">
    <property type="protein sequence ID" value="MFC7338118.1"/>
    <property type="molecule type" value="Genomic_DNA"/>
</dbReference>
<evidence type="ECO:0000259" key="1">
    <source>
        <dbReference type="Pfam" id="PF00534"/>
    </source>
</evidence>